<dbReference type="EMBL" id="CM037621">
    <property type="protein sequence ID" value="KAH8002646.1"/>
    <property type="molecule type" value="Genomic_DNA"/>
</dbReference>
<organism evidence="1 2">
    <name type="scientific">Sphaerodactylus townsendi</name>
    <dbReference type="NCBI Taxonomy" id="933632"/>
    <lineage>
        <taxon>Eukaryota</taxon>
        <taxon>Metazoa</taxon>
        <taxon>Chordata</taxon>
        <taxon>Craniata</taxon>
        <taxon>Vertebrata</taxon>
        <taxon>Euteleostomi</taxon>
        <taxon>Lepidosauria</taxon>
        <taxon>Squamata</taxon>
        <taxon>Bifurcata</taxon>
        <taxon>Gekkota</taxon>
        <taxon>Sphaerodactylidae</taxon>
        <taxon>Sphaerodactylus</taxon>
    </lineage>
</organism>
<evidence type="ECO:0000313" key="2">
    <source>
        <dbReference type="Proteomes" id="UP000827872"/>
    </source>
</evidence>
<protein>
    <submittedName>
        <fullName evidence="1">Uncharacterized protein</fullName>
    </submittedName>
</protein>
<sequence>MSQRPAGGRRRGCSHHRSDREQVEDFNQFCTFVLAYAGYIPYPKENDPWPLAGNMSPQNSTGSTQDSDSCASSQSCDSQLRRKEARRSSCCPSKRERRQAGKRLSRGRLKGEEKDYGPLPVTGRRAGQLPPGAIHRGEGLDLWGGVRPKRWLELFSLRPCDARGKSALAVGSLREQSRGRSSVDRDLQLNTSCEEFPAPSDSKVEEGDAWDLITCFCLKSLCWETHDRMQRMHHLDSPFLCQDPWKSKACLTFFYLPAVQRCKAKKSLQLNRARTVRKALL</sequence>
<gene>
    <name evidence="1" type="ORF">K3G42_026908</name>
</gene>
<reference evidence="1" key="1">
    <citation type="submission" date="2021-08" db="EMBL/GenBank/DDBJ databases">
        <title>The first chromosome-level gecko genome reveals the dynamic sex chromosomes of Neotropical dwarf geckos (Sphaerodactylidae: Sphaerodactylus).</title>
        <authorList>
            <person name="Pinto B.J."/>
            <person name="Keating S.E."/>
            <person name="Gamble T."/>
        </authorList>
    </citation>
    <scope>NUCLEOTIDE SEQUENCE</scope>
    <source>
        <strain evidence="1">TG3544</strain>
    </source>
</reference>
<keyword evidence="2" id="KW-1185">Reference proteome</keyword>
<evidence type="ECO:0000313" key="1">
    <source>
        <dbReference type="EMBL" id="KAH8002646.1"/>
    </source>
</evidence>
<dbReference type="Proteomes" id="UP000827872">
    <property type="component" value="Linkage Group LG08"/>
</dbReference>
<accession>A0ACB8FBX2</accession>
<name>A0ACB8FBX2_9SAUR</name>
<proteinExistence type="predicted"/>
<comment type="caution">
    <text evidence="1">The sequence shown here is derived from an EMBL/GenBank/DDBJ whole genome shotgun (WGS) entry which is preliminary data.</text>
</comment>